<dbReference type="Proteomes" id="UP001193734">
    <property type="component" value="Unassembled WGS sequence"/>
</dbReference>
<evidence type="ECO:0000259" key="7">
    <source>
        <dbReference type="Pfam" id="PF04932"/>
    </source>
</evidence>
<feature type="transmembrane region" description="Helical" evidence="6">
    <location>
        <begin position="429"/>
        <end position="450"/>
    </location>
</feature>
<keyword evidence="3 6" id="KW-1133">Transmembrane helix</keyword>
<evidence type="ECO:0000256" key="5">
    <source>
        <dbReference type="SAM" id="Coils"/>
    </source>
</evidence>
<dbReference type="GO" id="GO:0016874">
    <property type="term" value="F:ligase activity"/>
    <property type="evidence" value="ECO:0007669"/>
    <property type="project" value="UniProtKB-KW"/>
</dbReference>
<keyword evidence="8" id="KW-0436">Ligase</keyword>
<evidence type="ECO:0000313" key="9">
    <source>
        <dbReference type="Proteomes" id="UP001193734"/>
    </source>
</evidence>
<keyword evidence="4 6" id="KW-0472">Membrane</keyword>
<keyword evidence="9" id="KW-1185">Reference proteome</keyword>
<evidence type="ECO:0000256" key="4">
    <source>
        <dbReference type="ARBA" id="ARBA00023136"/>
    </source>
</evidence>
<comment type="caution">
    <text evidence="8">The sequence shown here is derived from an EMBL/GenBank/DDBJ whole genome shotgun (WGS) entry which is preliminary data.</text>
</comment>
<gene>
    <name evidence="8" type="ORF">HPS55_11065</name>
</gene>
<evidence type="ECO:0000256" key="2">
    <source>
        <dbReference type="ARBA" id="ARBA00022692"/>
    </source>
</evidence>
<dbReference type="Pfam" id="PF04932">
    <property type="entry name" value="Wzy_C"/>
    <property type="match status" value="1"/>
</dbReference>
<feature type="transmembrane region" description="Helical" evidence="6">
    <location>
        <begin position="302"/>
        <end position="323"/>
    </location>
</feature>
<sequence>MNKTYSNSFYGYTQGNGGRVAVLFLLFSIAIYQLCTTGITGFAMVCTVPVAALFAILAFRYRMFTFWTLFVVNYMVMFLSRYQYLPLPASLPNEMLEILLLAIAVIEIKDLHYERMANTMLLMLTVWCIFCTLEVLNDTCGLGIDIGAWYAGARLMAFQLMYAFLVCTIYISTPQRVKQFLRVWAVLSMFAAFWAWKQQKIGFSAPEKSFLLYAGRTHIVNGITRYFSVFSDAANFGCNMAASAVVFYIVAITTKLKKEKIFFLVAALASTWAMFSSGTRTALFCLIAGFMVYIFLSKSFRIAIPVSVVFGLFVALLAFTHIGNSNSMIRRMRSGFNRKDASAETRTINQEAMKKYLNDAPWGIGIGNGYENVPAGNKFRKLSVIPPDSEYVFIWVHTGIIGITTFLVTTFVMLFGACWIVFFRIKNKSLQGAGAGICCAFVAIQLGGYGNQILMQFPNVLIFYGSLSLVYIMPYIENEWNEHEAKLIAEQEERKRLKLEKKRASRV</sequence>
<keyword evidence="5" id="KW-0175">Coiled coil</keyword>
<organism evidence="8 9">
    <name type="scientific">Xylanibacter rodentium</name>
    <dbReference type="NCBI Taxonomy" id="2736289"/>
    <lineage>
        <taxon>Bacteria</taxon>
        <taxon>Pseudomonadati</taxon>
        <taxon>Bacteroidota</taxon>
        <taxon>Bacteroidia</taxon>
        <taxon>Bacteroidales</taxon>
        <taxon>Prevotellaceae</taxon>
        <taxon>Xylanibacter</taxon>
    </lineage>
</organism>
<feature type="transmembrane region" description="Helical" evidence="6">
    <location>
        <begin position="12"/>
        <end position="32"/>
    </location>
</feature>
<evidence type="ECO:0000256" key="6">
    <source>
        <dbReference type="SAM" id="Phobius"/>
    </source>
</evidence>
<dbReference type="InterPro" id="IPR051533">
    <property type="entry name" value="WaaL-like"/>
</dbReference>
<feature type="transmembrane region" description="Helical" evidence="6">
    <location>
        <begin position="391"/>
        <end position="423"/>
    </location>
</feature>
<evidence type="ECO:0000256" key="3">
    <source>
        <dbReference type="ARBA" id="ARBA00022989"/>
    </source>
</evidence>
<feature type="coiled-coil region" evidence="5">
    <location>
        <begin position="480"/>
        <end position="507"/>
    </location>
</feature>
<dbReference type="RefSeq" id="WP_172178157.1">
    <property type="nucleotide sequence ID" value="NZ_CASGIA010000014.1"/>
</dbReference>
<dbReference type="GeneID" id="90760635"/>
<feature type="transmembrane region" description="Helical" evidence="6">
    <location>
        <begin position="233"/>
        <end position="251"/>
    </location>
</feature>
<protein>
    <submittedName>
        <fullName evidence="8">O-antigen ligase family protein</fullName>
    </submittedName>
</protein>
<reference evidence="8 9" key="1">
    <citation type="submission" date="2020-05" db="EMBL/GenBank/DDBJ databases">
        <title>Distinct polysaccharide utilization as determinants for interspecies competition between intestinal Prevotella spp.</title>
        <authorList>
            <person name="Galvez E.J.C."/>
            <person name="Iljazovic A."/>
            <person name="Strowig T."/>
        </authorList>
    </citation>
    <scope>NUCLEOTIDE SEQUENCE [LARGE SCALE GENOMIC DNA]</scope>
    <source>
        <strain evidence="8 9">PROD</strain>
    </source>
</reference>
<feature type="domain" description="O-antigen ligase-related" evidence="7">
    <location>
        <begin position="266"/>
        <end position="407"/>
    </location>
</feature>
<feature type="transmembrane region" description="Helical" evidence="6">
    <location>
        <begin position="148"/>
        <end position="171"/>
    </location>
</feature>
<accession>A0ABX2AYW4</accession>
<feature type="transmembrane region" description="Helical" evidence="6">
    <location>
        <begin position="457"/>
        <end position="476"/>
    </location>
</feature>
<proteinExistence type="predicted"/>
<keyword evidence="2 6" id="KW-0812">Transmembrane</keyword>
<evidence type="ECO:0000256" key="1">
    <source>
        <dbReference type="ARBA" id="ARBA00004141"/>
    </source>
</evidence>
<feature type="transmembrane region" description="Helical" evidence="6">
    <location>
        <begin position="180"/>
        <end position="196"/>
    </location>
</feature>
<evidence type="ECO:0000313" key="8">
    <source>
        <dbReference type="EMBL" id="NPE14855.1"/>
    </source>
</evidence>
<dbReference type="PANTHER" id="PTHR37422:SF13">
    <property type="entry name" value="LIPOPOLYSACCHARIDE BIOSYNTHESIS PROTEIN PA4999-RELATED"/>
    <property type="match status" value="1"/>
</dbReference>
<dbReference type="EMBL" id="JABKKE010000019">
    <property type="protein sequence ID" value="NPE14855.1"/>
    <property type="molecule type" value="Genomic_DNA"/>
</dbReference>
<feature type="transmembrane region" description="Helical" evidence="6">
    <location>
        <begin position="120"/>
        <end position="136"/>
    </location>
</feature>
<comment type="subcellular location">
    <subcellularLocation>
        <location evidence="1">Membrane</location>
        <topology evidence="1">Multi-pass membrane protein</topology>
    </subcellularLocation>
</comment>
<name>A0ABX2AYW4_9BACT</name>
<dbReference type="InterPro" id="IPR007016">
    <property type="entry name" value="O-antigen_ligase-rel_domated"/>
</dbReference>
<feature type="transmembrane region" description="Helical" evidence="6">
    <location>
        <begin position="263"/>
        <end position="296"/>
    </location>
</feature>
<dbReference type="PANTHER" id="PTHR37422">
    <property type="entry name" value="TEICHURONIC ACID BIOSYNTHESIS PROTEIN TUAE"/>
    <property type="match status" value="1"/>
</dbReference>